<dbReference type="Pfam" id="PF02527">
    <property type="entry name" value="GidB"/>
    <property type="match status" value="1"/>
</dbReference>
<evidence type="ECO:0000256" key="2">
    <source>
        <dbReference type="ARBA" id="ARBA00022552"/>
    </source>
</evidence>
<gene>
    <name evidence="6 7" type="primary">rsmG</name>
    <name evidence="7" type="ORF">EW093_07300</name>
</gene>
<comment type="similarity">
    <text evidence="6">Belongs to the methyltransferase superfamily. RNA methyltransferase RsmG family.</text>
</comment>
<dbReference type="PANTHER" id="PTHR31760:SF0">
    <property type="entry name" value="S-ADENOSYL-L-METHIONINE-DEPENDENT METHYLTRANSFERASES SUPERFAMILY PROTEIN"/>
    <property type="match status" value="1"/>
</dbReference>
<reference evidence="7 8" key="2">
    <citation type="submission" date="2019-09" db="EMBL/GenBank/DDBJ databases">
        <title>Complete Genome Sequence and Methylome Analysis of free living Spirochaetas.</title>
        <authorList>
            <person name="Leshcheva N."/>
            <person name="Mikheeva N."/>
        </authorList>
    </citation>
    <scope>NUCLEOTIDE SEQUENCE [LARGE SCALE GENOMIC DNA]</scope>
    <source>
        <strain evidence="7 8">P</strain>
    </source>
</reference>
<dbReference type="SUPFAM" id="SSF53335">
    <property type="entry name" value="S-adenosyl-L-methionine-dependent methyltransferases"/>
    <property type="match status" value="1"/>
</dbReference>
<keyword evidence="1 6" id="KW-0963">Cytoplasm</keyword>
<keyword evidence="3 6" id="KW-0489">Methyltransferase</keyword>
<dbReference type="OrthoDB" id="9808773at2"/>
<dbReference type="EMBL" id="CP035807">
    <property type="protein sequence ID" value="QEN04513.1"/>
    <property type="molecule type" value="Genomic_DNA"/>
</dbReference>
<dbReference type="InterPro" id="IPR003682">
    <property type="entry name" value="rRNA_ssu_MeTfrase_G"/>
</dbReference>
<dbReference type="KEGG" id="sper:EW093_07300"/>
<organism evidence="7 8">
    <name type="scientific">Thiospirochaeta perfilievii</name>
    <dbReference type="NCBI Taxonomy" id="252967"/>
    <lineage>
        <taxon>Bacteria</taxon>
        <taxon>Pseudomonadati</taxon>
        <taxon>Spirochaetota</taxon>
        <taxon>Spirochaetia</taxon>
        <taxon>Spirochaetales</taxon>
        <taxon>Spirochaetaceae</taxon>
        <taxon>Thiospirochaeta</taxon>
    </lineage>
</organism>
<keyword evidence="8" id="KW-1185">Reference proteome</keyword>
<evidence type="ECO:0000256" key="5">
    <source>
        <dbReference type="ARBA" id="ARBA00022691"/>
    </source>
</evidence>
<reference evidence="7 8" key="1">
    <citation type="submission" date="2019-02" db="EMBL/GenBank/DDBJ databases">
        <authorList>
            <person name="Fomenkov A."/>
            <person name="Dubinina G."/>
            <person name="Grabovich M."/>
            <person name="Vincze T."/>
            <person name="Roberts R.J."/>
        </authorList>
    </citation>
    <scope>NUCLEOTIDE SEQUENCE [LARGE SCALE GENOMIC DNA]</scope>
    <source>
        <strain evidence="7 8">P</strain>
    </source>
</reference>
<dbReference type="AlphaFoldDB" id="A0A5C1Q8T7"/>
<dbReference type="EC" id="2.1.1.-" evidence="6"/>
<comment type="subcellular location">
    <subcellularLocation>
        <location evidence="6">Cytoplasm</location>
    </subcellularLocation>
</comment>
<dbReference type="NCBIfam" id="TIGR00138">
    <property type="entry name" value="rsmG_gidB"/>
    <property type="match status" value="1"/>
</dbReference>
<dbReference type="PIRSF" id="PIRSF003078">
    <property type="entry name" value="GidB"/>
    <property type="match status" value="1"/>
</dbReference>
<accession>A0A5C1Q8T7</accession>
<protein>
    <recommendedName>
        <fullName evidence="6">Ribosomal RNA small subunit methyltransferase G</fullName>
        <ecNumber evidence="6">2.1.1.-</ecNumber>
    </recommendedName>
    <alternativeName>
        <fullName evidence="6">16S rRNA 7-methylguanosine methyltransferase</fullName>
        <shortName evidence="6">16S rRNA m7G methyltransferase</shortName>
    </alternativeName>
</protein>
<keyword evidence="4 6" id="KW-0808">Transferase</keyword>
<dbReference type="GO" id="GO:0005829">
    <property type="term" value="C:cytosol"/>
    <property type="evidence" value="ECO:0007669"/>
    <property type="project" value="TreeGrafter"/>
</dbReference>
<dbReference type="Gene3D" id="3.40.50.150">
    <property type="entry name" value="Vaccinia Virus protein VP39"/>
    <property type="match status" value="1"/>
</dbReference>
<feature type="binding site" evidence="6">
    <location>
        <position position="138"/>
    </location>
    <ligand>
        <name>S-adenosyl-L-methionine</name>
        <dbReference type="ChEBI" id="CHEBI:59789"/>
    </ligand>
</feature>
<evidence type="ECO:0000313" key="8">
    <source>
        <dbReference type="Proteomes" id="UP000323824"/>
    </source>
</evidence>
<feature type="binding site" evidence="6">
    <location>
        <begin position="125"/>
        <end position="126"/>
    </location>
    <ligand>
        <name>S-adenosyl-L-methionine</name>
        <dbReference type="ChEBI" id="CHEBI:59789"/>
    </ligand>
</feature>
<proteinExistence type="inferred from homology"/>
<feature type="binding site" evidence="6">
    <location>
        <begin position="97"/>
        <end position="99"/>
    </location>
    <ligand>
        <name>S-adenosyl-L-methionine</name>
        <dbReference type="ChEBI" id="CHEBI:59789"/>
    </ligand>
</feature>
<sequence length="205" mass="22920">MSVLIDGLKSLNIDYSNEQLELINDYIDEVMLFNPKYGLVNASGDTFVIKHILDSLSGVLSIKEFGPKKIADVGSGGGFPGIPLAIFFPEVEFHLIERSGKRCNFLRNAVLTLGLKNVIIRESAVEDITERFDLVTFRAFTPMEVPITECLLSLLNNNGQIFAYKGRKETIVEELNVIASLISFSDIIPVKVPFLVDERHFLILK</sequence>
<feature type="binding site" evidence="6">
    <location>
        <position position="74"/>
    </location>
    <ligand>
        <name>S-adenosyl-L-methionine</name>
        <dbReference type="ChEBI" id="CHEBI:59789"/>
    </ligand>
</feature>
<evidence type="ECO:0000256" key="6">
    <source>
        <dbReference type="HAMAP-Rule" id="MF_00074"/>
    </source>
</evidence>
<dbReference type="CDD" id="cd02440">
    <property type="entry name" value="AdoMet_MTases"/>
    <property type="match status" value="1"/>
</dbReference>
<dbReference type="PANTHER" id="PTHR31760">
    <property type="entry name" value="S-ADENOSYL-L-METHIONINE-DEPENDENT METHYLTRANSFERASES SUPERFAMILY PROTEIN"/>
    <property type="match status" value="1"/>
</dbReference>
<dbReference type="RefSeq" id="WP_149567760.1">
    <property type="nucleotide sequence ID" value="NZ_CP035807.1"/>
</dbReference>
<keyword evidence="5 6" id="KW-0949">S-adenosyl-L-methionine</keyword>
<dbReference type="GO" id="GO:0070043">
    <property type="term" value="F:rRNA (guanine-N7-)-methyltransferase activity"/>
    <property type="evidence" value="ECO:0007669"/>
    <property type="project" value="UniProtKB-UniRule"/>
</dbReference>
<keyword evidence="2 6" id="KW-0698">rRNA processing</keyword>
<evidence type="ECO:0000256" key="1">
    <source>
        <dbReference type="ARBA" id="ARBA00022490"/>
    </source>
</evidence>
<evidence type="ECO:0000256" key="3">
    <source>
        <dbReference type="ARBA" id="ARBA00022603"/>
    </source>
</evidence>
<evidence type="ECO:0000256" key="4">
    <source>
        <dbReference type="ARBA" id="ARBA00022679"/>
    </source>
</evidence>
<feature type="binding site" evidence="6">
    <location>
        <position position="79"/>
    </location>
    <ligand>
        <name>S-adenosyl-L-methionine</name>
        <dbReference type="ChEBI" id="CHEBI:59789"/>
    </ligand>
</feature>
<name>A0A5C1Q8T7_9SPIO</name>
<evidence type="ECO:0000313" key="7">
    <source>
        <dbReference type="EMBL" id="QEN04513.1"/>
    </source>
</evidence>
<comment type="function">
    <text evidence="6">Specifically methylates the N7 position of a guanine in 16S rRNA.</text>
</comment>
<dbReference type="InterPro" id="IPR029063">
    <property type="entry name" value="SAM-dependent_MTases_sf"/>
</dbReference>
<dbReference type="Proteomes" id="UP000323824">
    <property type="component" value="Chromosome"/>
</dbReference>
<dbReference type="HAMAP" id="MF_00074">
    <property type="entry name" value="16SrRNA_methyltr_G"/>
    <property type="match status" value="1"/>
</dbReference>